<evidence type="ECO:0000313" key="3">
    <source>
        <dbReference type="Proteomes" id="UP001633002"/>
    </source>
</evidence>
<comment type="caution">
    <text evidence="2">The sequence shown here is derived from an EMBL/GenBank/DDBJ whole genome shotgun (WGS) entry which is preliminary data.</text>
</comment>
<dbReference type="InterPro" id="IPR000477">
    <property type="entry name" value="RT_dom"/>
</dbReference>
<reference evidence="2 3" key="1">
    <citation type="submission" date="2024-09" db="EMBL/GenBank/DDBJ databases">
        <title>Chromosome-scale assembly of Riccia sorocarpa.</title>
        <authorList>
            <person name="Paukszto L."/>
        </authorList>
    </citation>
    <scope>NUCLEOTIDE SEQUENCE [LARGE SCALE GENOMIC DNA]</scope>
    <source>
        <strain evidence="2">LP-2024</strain>
        <tissue evidence="2">Aerial parts of the thallus</tissue>
    </source>
</reference>
<dbReference type="EMBL" id="JBJQOH010000003">
    <property type="protein sequence ID" value="KAL3691611.1"/>
    <property type="molecule type" value="Genomic_DNA"/>
</dbReference>
<evidence type="ECO:0000313" key="2">
    <source>
        <dbReference type="EMBL" id="KAL3691611.1"/>
    </source>
</evidence>
<gene>
    <name evidence="2" type="ORF">R1sor_005262</name>
</gene>
<dbReference type="AlphaFoldDB" id="A0ABD3HLA5"/>
<evidence type="ECO:0000259" key="1">
    <source>
        <dbReference type="Pfam" id="PF00078"/>
    </source>
</evidence>
<dbReference type="PROSITE" id="PS51257">
    <property type="entry name" value="PROKAR_LIPOPROTEIN"/>
    <property type="match status" value="1"/>
</dbReference>
<accession>A0ABD3HLA5</accession>
<keyword evidence="3" id="KW-1185">Reference proteome</keyword>
<feature type="domain" description="Reverse transcriptase" evidence="1">
    <location>
        <begin position="18"/>
        <end position="161"/>
    </location>
</feature>
<proteinExistence type="predicted"/>
<dbReference type="Pfam" id="PF00078">
    <property type="entry name" value="RVT_1"/>
    <property type="match status" value="1"/>
</dbReference>
<dbReference type="PANTHER" id="PTHR31635">
    <property type="entry name" value="REVERSE TRANSCRIPTASE DOMAIN-CONTAINING PROTEIN-RELATED"/>
    <property type="match status" value="1"/>
</dbReference>
<name>A0ABD3HLA5_9MARC</name>
<dbReference type="Proteomes" id="UP001633002">
    <property type="component" value="Unassembled WGS sequence"/>
</dbReference>
<dbReference type="PANTHER" id="PTHR31635:SF196">
    <property type="entry name" value="REVERSE TRANSCRIPTASE DOMAIN-CONTAINING PROTEIN-RELATED"/>
    <property type="match status" value="1"/>
</dbReference>
<protein>
    <recommendedName>
        <fullName evidence="1">Reverse transcriptase domain-containing protein</fullName>
    </recommendedName>
</protein>
<sequence>MKFGARFLGYINAILNTASSCIIINGVRSNPVKVNRSVCQGCPLSPLLFIPVTESLTAAIEQIVQIGEVQGIYLQKANVHYCLGFFADDSHLIIRAEREGAFRLKNLLDSFVLATGLRIQWAKSTARWIGPQATQRPAWTENLEWSWKRASEETKLLGFTFEDQIKEEAMLRDCQHKVLNFCNNRQYEKLSITGRITVVNSILLGSFCFAARTIRWAFQPGYHPLQATIRGHVDAQSVAAFGIPGAHWAYMPARTKGEGMSKVLLNVFPTWERLKKHILHPQILTKLDWDQTQIWGTTRMAKDGKVQRVDSQAKRSLWEEGYRNLSHLTLGTEAELARWDTRRIQGSEQQNVKKAYTKLVEQSKASPRILEEETRW</sequence>
<organism evidence="2 3">
    <name type="scientific">Riccia sorocarpa</name>
    <dbReference type="NCBI Taxonomy" id="122646"/>
    <lineage>
        <taxon>Eukaryota</taxon>
        <taxon>Viridiplantae</taxon>
        <taxon>Streptophyta</taxon>
        <taxon>Embryophyta</taxon>
        <taxon>Marchantiophyta</taxon>
        <taxon>Marchantiopsida</taxon>
        <taxon>Marchantiidae</taxon>
        <taxon>Marchantiales</taxon>
        <taxon>Ricciaceae</taxon>
        <taxon>Riccia</taxon>
    </lineage>
</organism>